<name>A0A367EA03_9ACTN</name>
<evidence type="ECO:0000256" key="1">
    <source>
        <dbReference type="ARBA" id="ARBA00004939"/>
    </source>
</evidence>
<evidence type="ECO:0000313" key="8">
    <source>
        <dbReference type="EMBL" id="RCG14886.1"/>
    </source>
</evidence>
<comment type="similarity">
    <text evidence="2">Belongs to the LacAB/RpiB family.</text>
</comment>
<reference evidence="8 9" key="1">
    <citation type="submission" date="2018-06" db="EMBL/GenBank/DDBJ databases">
        <title>Streptomyces reniochalinae sp. nov. and Streptomyces diacarnus sp. nov. from marine sponges.</title>
        <authorList>
            <person name="Li L."/>
        </authorList>
    </citation>
    <scope>NUCLEOTIDE SEQUENCE [LARGE SCALE GENOMIC DNA]</scope>
    <source>
        <strain evidence="8 9">LHW50302</strain>
    </source>
</reference>
<dbReference type="Proteomes" id="UP000253507">
    <property type="component" value="Unassembled WGS sequence"/>
</dbReference>
<dbReference type="EMBL" id="QOIM01000042">
    <property type="protein sequence ID" value="RCG14886.1"/>
    <property type="molecule type" value="Genomic_DNA"/>
</dbReference>
<sequence length="216" mass="22599">MAPGGWWTSTRQAAGPGSKPHSPTWASPPLWRGSWVGPSLRCETTERSKPVGDTEYGALRVAIGSDRAGDTYKSVLTGDLHAHRLVGGVIEGSPGQQSAATYPEVAFAAAQLVACGEADRALLVCHTGLGMAVAANKVPGVRAVTAHDSLSVQAAVLSNNAQVLALGQGVIGLQLARRLVAEWLTYRFDSTSSAAKKVEAITALERRASHYMQGRG</sequence>
<evidence type="ECO:0000256" key="2">
    <source>
        <dbReference type="ARBA" id="ARBA00008754"/>
    </source>
</evidence>
<comment type="pathway">
    <text evidence="5">Carbohydrate metabolism; D-threitol degradation.</text>
</comment>
<dbReference type="InterPro" id="IPR036569">
    <property type="entry name" value="RpiB_LacA_LacB_sf"/>
</dbReference>
<feature type="region of interest" description="Disordered" evidence="7">
    <location>
        <begin position="1"/>
        <end position="30"/>
    </location>
</feature>
<dbReference type="OrthoDB" id="1778624at2"/>
<accession>A0A367EA03</accession>
<dbReference type="InterPro" id="IPR003500">
    <property type="entry name" value="RpiB_LacA_LacB"/>
</dbReference>
<comment type="caution">
    <text evidence="8">The sequence shown here is derived from an EMBL/GenBank/DDBJ whole genome shotgun (WGS) entry which is preliminary data.</text>
</comment>
<evidence type="ECO:0000256" key="4">
    <source>
        <dbReference type="ARBA" id="ARBA00051490"/>
    </source>
</evidence>
<dbReference type="EC" id="5.3.1.34" evidence="6"/>
<dbReference type="AlphaFoldDB" id="A0A367EA03"/>
<dbReference type="Pfam" id="PF02502">
    <property type="entry name" value="LacAB_rpiB"/>
    <property type="match status" value="1"/>
</dbReference>
<organism evidence="8 9">
    <name type="scientific">Streptomyces reniochalinae</name>
    <dbReference type="NCBI Taxonomy" id="2250578"/>
    <lineage>
        <taxon>Bacteria</taxon>
        <taxon>Bacillati</taxon>
        <taxon>Actinomycetota</taxon>
        <taxon>Actinomycetes</taxon>
        <taxon>Kitasatosporales</taxon>
        <taxon>Streptomycetaceae</taxon>
        <taxon>Streptomyces</taxon>
    </lineage>
</organism>
<dbReference type="Gene3D" id="3.40.1400.10">
    <property type="entry name" value="Sugar-phosphate isomerase, RpiB/LacA/LacB"/>
    <property type="match status" value="1"/>
</dbReference>
<evidence type="ECO:0000256" key="3">
    <source>
        <dbReference type="ARBA" id="ARBA00023235"/>
    </source>
</evidence>
<evidence type="ECO:0000313" key="9">
    <source>
        <dbReference type="Proteomes" id="UP000253507"/>
    </source>
</evidence>
<protein>
    <recommendedName>
        <fullName evidence="6">D-erythrulose 4-phosphate isomerase</fullName>
        <ecNumber evidence="6">5.3.1.34</ecNumber>
    </recommendedName>
</protein>
<dbReference type="PANTHER" id="PTHR43732:SF1">
    <property type="entry name" value="RIBOSE 5-PHOSPHATE ISOMERASE"/>
    <property type="match status" value="1"/>
</dbReference>
<keyword evidence="9" id="KW-1185">Reference proteome</keyword>
<dbReference type="GO" id="GO:0009758">
    <property type="term" value="P:carbohydrate utilization"/>
    <property type="evidence" value="ECO:0007669"/>
    <property type="project" value="UniProtKB-ARBA"/>
</dbReference>
<evidence type="ECO:0000256" key="6">
    <source>
        <dbReference type="ARBA" id="ARBA00066901"/>
    </source>
</evidence>
<gene>
    <name evidence="8" type="ORF">DQ392_27825</name>
</gene>
<dbReference type="InterPro" id="IPR051812">
    <property type="entry name" value="SPI_LacAB/RpiB"/>
</dbReference>
<keyword evidence="3 8" id="KW-0413">Isomerase</keyword>
<dbReference type="FunFam" id="3.40.1400.10:FF:000004">
    <property type="entry name" value="Ribose 5-phosphate isomerase"/>
    <property type="match status" value="1"/>
</dbReference>
<dbReference type="GO" id="GO:0016861">
    <property type="term" value="F:intramolecular oxidoreductase activity, interconverting aldoses and ketoses"/>
    <property type="evidence" value="ECO:0007669"/>
    <property type="project" value="UniProtKB-ARBA"/>
</dbReference>
<comment type="catalytic activity">
    <reaction evidence="4">
        <text>D-erythrulose 4-phosphate = D-erythrose 4-phosphate</text>
        <dbReference type="Rhea" id="RHEA:48784"/>
        <dbReference type="ChEBI" id="CHEBI:16897"/>
        <dbReference type="ChEBI" id="CHEBI:90796"/>
        <dbReference type="EC" id="5.3.1.34"/>
    </reaction>
</comment>
<comment type="pathway">
    <text evidence="1">Carbohydrate metabolism; erythritol degradation.</text>
</comment>
<dbReference type="NCBIfam" id="TIGR00689">
    <property type="entry name" value="rpiB_lacA_lacB"/>
    <property type="match status" value="1"/>
</dbReference>
<dbReference type="SUPFAM" id="SSF89623">
    <property type="entry name" value="Ribose/Galactose isomerase RpiB/AlsB"/>
    <property type="match status" value="1"/>
</dbReference>
<proteinExistence type="inferred from homology"/>
<evidence type="ECO:0000256" key="5">
    <source>
        <dbReference type="ARBA" id="ARBA00060528"/>
    </source>
</evidence>
<dbReference type="PANTHER" id="PTHR43732">
    <property type="entry name" value="RIBOSE 5-PHOSPHATE ISOMERASE-RELATED"/>
    <property type="match status" value="1"/>
</dbReference>
<dbReference type="GO" id="GO:0071322">
    <property type="term" value="P:cellular response to carbohydrate stimulus"/>
    <property type="evidence" value="ECO:0007669"/>
    <property type="project" value="UniProtKB-ARBA"/>
</dbReference>
<evidence type="ECO:0000256" key="7">
    <source>
        <dbReference type="SAM" id="MobiDB-lite"/>
    </source>
</evidence>
<dbReference type="GO" id="GO:0016052">
    <property type="term" value="P:carbohydrate catabolic process"/>
    <property type="evidence" value="ECO:0007669"/>
    <property type="project" value="UniProtKB-ARBA"/>
</dbReference>